<dbReference type="EMBL" id="BSTI01000011">
    <property type="protein sequence ID" value="GLY68463.1"/>
    <property type="molecule type" value="Genomic_DNA"/>
</dbReference>
<feature type="chain" id="PRO_5040941830" description="Gram-positive cocci surface proteins LPxTG domain-containing protein" evidence="3">
    <location>
        <begin position="27"/>
        <end position="100"/>
    </location>
</feature>
<dbReference type="RefSeq" id="WP_285488401.1">
    <property type="nucleotide sequence ID" value="NZ_BSTI01000011.1"/>
</dbReference>
<keyword evidence="3" id="KW-0732">Signal</keyword>
<evidence type="ECO:0008006" key="6">
    <source>
        <dbReference type="Google" id="ProtNLM"/>
    </source>
</evidence>
<keyword evidence="2" id="KW-1133">Transmembrane helix</keyword>
<evidence type="ECO:0000256" key="3">
    <source>
        <dbReference type="SAM" id="SignalP"/>
    </source>
</evidence>
<feature type="transmembrane region" description="Helical" evidence="2">
    <location>
        <begin position="71"/>
        <end position="90"/>
    </location>
</feature>
<evidence type="ECO:0000256" key="1">
    <source>
        <dbReference type="SAM" id="MobiDB-lite"/>
    </source>
</evidence>
<feature type="signal peptide" evidence="3">
    <location>
        <begin position="1"/>
        <end position="26"/>
    </location>
</feature>
<accession>A0A9W6R399</accession>
<organism evidence="4 5">
    <name type="scientific">Amycolatopsis taiwanensis</name>
    <dbReference type="NCBI Taxonomy" id="342230"/>
    <lineage>
        <taxon>Bacteria</taxon>
        <taxon>Bacillati</taxon>
        <taxon>Actinomycetota</taxon>
        <taxon>Actinomycetes</taxon>
        <taxon>Pseudonocardiales</taxon>
        <taxon>Pseudonocardiaceae</taxon>
        <taxon>Amycolatopsis</taxon>
    </lineage>
</organism>
<reference evidence="4" key="1">
    <citation type="submission" date="2023-03" db="EMBL/GenBank/DDBJ databases">
        <title>Amycolatopsis taiwanensis NBRC 103393.</title>
        <authorList>
            <person name="Ichikawa N."/>
            <person name="Sato H."/>
            <person name="Tonouchi N."/>
        </authorList>
    </citation>
    <scope>NUCLEOTIDE SEQUENCE</scope>
    <source>
        <strain evidence="4">NBRC 103393</strain>
    </source>
</reference>
<evidence type="ECO:0000256" key="2">
    <source>
        <dbReference type="SAM" id="Phobius"/>
    </source>
</evidence>
<gene>
    <name evidence="4" type="ORF">Atai01_50820</name>
</gene>
<feature type="region of interest" description="Disordered" evidence="1">
    <location>
        <begin position="42"/>
        <end position="63"/>
    </location>
</feature>
<keyword evidence="2" id="KW-0812">Transmembrane</keyword>
<keyword evidence="2" id="KW-0472">Membrane</keyword>
<sequence length="100" mass="10352">MIKKLLAGLMLSVVVLLAVPGMPASAVTSQATVALSKSVGPLAQQATAPPGPRIDPAETDRANAEKTKNKVVIGLIVLVLAAIVVGGRYLRRKKRKAAKS</sequence>
<name>A0A9W6R399_9PSEU</name>
<comment type="caution">
    <text evidence="4">The sequence shown here is derived from an EMBL/GenBank/DDBJ whole genome shotgun (WGS) entry which is preliminary data.</text>
</comment>
<protein>
    <recommendedName>
        <fullName evidence="6">Gram-positive cocci surface proteins LPxTG domain-containing protein</fullName>
    </recommendedName>
</protein>
<dbReference type="Proteomes" id="UP001165136">
    <property type="component" value="Unassembled WGS sequence"/>
</dbReference>
<keyword evidence="5" id="KW-1185">Reference proteome</keyword>
<dbReference type="AlphaFoldDB" id="A0A9W6R399"/>
<evidence type="ECO:0000313" key="5">
    <source>
        <dbReference type="Proteomes" id="UP001165136"/>
    </source>
</evidence>
<evidence type="ECO:0000313" key="4">
    <source>
        <dbReference type="EMBL" id="GLY68463.1"/>
    </source>
</evidence>
<proteinExistence type="predicted"/>